<proteinExistence type="predicted"/>
<dbReference type="InterPro" id="IPR003657">
    <property type="entry name" value="WRKY_dom"/>
</dbReference>
<dbReference type="Gene3D" id="2.20.25.80">
    <property type="entry name" value="WRKY domain"/>
    <property type="match status" value="1"/>
</dbReference>
<feature type="region of interest" description="Disordered" evidence="6">
    <location>
        <begin position="146"/>
        <end position="209"/>
    </location>
</feature>
<name>A0AAE1J886_9FABA</name>
<dbReference type="Pfam" id="PF10533">
    <property type="entry name" value="Plant_zn_clust"/>
    <property type="match status" value="1"/>
</dbReference>
<dbReference type="GO" id="GO:0005634">
    <property type="term" value="C:nucleus"/>
    <property type="evidence" value="ECO:0007669"/>
    <property type="project" value="UniProtKB-SubCell"/>
</dbReference>
<sequence length="323" mass="35033">MAVDLVNLPRKMEEQMAIQEAASAGLQSMEHLIRLLNSSQSQNQNPHRLDCSQLTDLTVSKFKQVINLLNRTGHARFRRAPSSNPTPPSPSSVPPNPSQSSHLPLNSAQSSQSQGLTLDFAKPCTVKTSSFKSSPELSVSQYSKDTLSISPPMSTTSSSFMSSITGDGSVSDGKIGPLLPPPPAPVVSSGKPPLSSSHRKRCPDSAFPEKISSSGHCHCTKRRKSRVKKTIRVPAISSKIADIPSDEFSWRKYGQKPIKGSPYPRGYYKCSTVRGCPARKHVERAQDDPKMLIVTYEGEHRHVLELRAAECGGSGFGLSLQAS</sequence>
<dbReference type="FunFam" id="2.20.25.80:FF:000004">
    <property type="entry name" value="WRKY transcription factor 65"/>
    <property type="match status" value="1"/>
</dbReference>
<evidence type="ECO:0000256" key="4">
    <source>
        <dbReference type="ARBA" id="ARBA00023163"/>
    </source>
</evidence>
<evidence type="ECO:0000256" key="5">
    <source>
        <dbReference type="ARBA" id="ARBA00023242"/>
    </source>
</evidence>
<organism evidence="8 9">
    <name type="scientific">Acacia crassicarpa</name>
    <name type="common">northern wattle</name>
    <dbReference type="NCBI Taxonomy" id="499986"/>
    <lineage>
        <taxon>Eukaryota</taxon>
        <taxon>Viridiplantae</taxon>
        <taxon>Streptophyta</taxon>
        <taxon>Embryophyta</taxon>
        <taxon>Tracheophyta</taxon>
        <taxon>Spermatophyta</taxon>
        <taxon>Magnoliopsida</taxon>
        <taxon>eudicotyledons</taxon>
        <taxon>Gunneridae</taxon>
        <taxon>Pentapetalae</taxon>
        <taxon>rosids</taxon>
        <taxon>fabids</taxon>
        <taxon>Fabales</taxon>
        <taxon>Fabaceae</taxon>
        <taxon>Caesalpinioideae</taxon>
        <taxon>mimosoid clade</taxon>
        <taxon>Acacieae</taxon>
        <taxon>Acacia</taxon>
    </lineage>
</organism>
<evidence type="ECO:0000313" key="8">
    <source>
        <dbReference type="EMBL" id="KAK4265560.1"/>
    </source>
</evidence>
<reference evidence="8" key="1">
    <citation type="submission" date="2023-10" db="EMBL/GenBank/DDBJ databases">
        <title>Chromosome-level genome of the transformable northern wattle, Acacia crassicarpa.</title>
        <authorList>
            <person name="Massaro I."/>
            <person name="Sinha N.R."/>
            <person name="Poethig S."/>
            <person name="Leichty A.R."/>
        </authorList>
    </citation>
    <scope>NUCLEOTIDE SEQUENCE</scope>
    <source>
        <strain evidence="8">Acra3RX</strain>
        <tissue evidence="8">Leaf</tissue>
    </source>
</reference>
<keyword evidence="9" id="KW-1185">Reference proteome</keyword>
<dbReference type="InterPro" id="IPR018872">
    <property type="entry name" value="Zn-cluster-dom"/>
</dbReference>
<dbReference type="InterPro" id="IPR036576">
    <property type="entry name" value="WRKY_dom_sf"/>
</dbReference>
<feature type="region of interest" description="Disordered" evidence="6">
    <location>
        <begin position="73"/>
        <end position="114"/>
    </location>
</feature>
<evidence type="ECO:0000256" key="3">
    <source>
        <dbReference type="ARBA" id="ARBA00023125"/>
    </source>
</evidence>
<evidence type="ECO:0000259" key="7">
    <source>
        <dbReference type="PROSITE" id="PS50811"/>
    </source>
</evidence>
<comment type="caution">
    <text evidence="8">The sequence shown here is derived from an EMBL/GenBank/DDBJ whole genome shotgun (WGS) entry which is preliminary data.</text>
</comment>
<evidence type="ECO:0000256" key="1">
    <source>
        <dbReference type="ARBA" id="ARBA00004123"/>
    </source>
</evidence>
<dbReference type="SUPFAM" id="SSF118290">
    <property type="entry name" value="WRKY DNA-binding domain"/>
    <property type="match status" value="1"/>
</dbReference>
<dbReference type="GO" id="GO:0043565">
    <property type="term" value="F:sequence-specific DNA binding"/>
    <property type="evidence" value="ECO:0007669"/>
    <property type="project" value="InterPro"/>
</dbReference>
<dbReference type="Proteomes" id="UP001293593">
    <property type="component" value="Unassembled WGS sequence"/>
</dbReference>
<keyword evidence="5" id="KW-0539">Nucleus</keyword>
<keyword evidence="3" id="KW-0238">DNA-binding</keyword>
<evidence type="ECO:0000256" key="6">
    <source>
        <dbReference type="SAM" id="MobiDB-lite"/>
    </source>
</evidence>
<protein>
    <recommendedName>
        <fullName evidence="7">WRKY domain-containing protein</fullName>
    </recommendedName>
</protein>
<feature type="compositionally biased region" description="Pro residues" evidence="6">
    <location>
        <begin position="84"/>
        <end position="97"/>
    </location>
</feature>
<feature type="compositionally biased region" description="Polar residues" evidence="6">
    <location>
        <begin position="102"/>
        <end position="114"/>
    </location>
</feature>
<evidence type="ECO:0000313" key="9">
    <source>
        <dbReference type="Proteomes" id="UP001293593"/>
    </source>
</evidence>
<dbReference type="InterPro" id="IPR044810">
    <property type="entry name" value="WRKY_plant"/>
</dbReference>
<dbReference type="PROSITE" id="PS50811">
    <property type="entry name" value="WRKY"/>
    <property type="match status" value="1"/>
</dbReference>
<dbReference type="SMART" id="SM00774">
    <property type="entry name" value="WRKY"/>
    <property type="match status" value="1"/>
</dbReference>
<feature type="domain" description="WRKY" evidence="7">
    <location>
        <begin position="239"/>
        <end position="305"/>
    </location>
</feature>
<keyword evidence="2" id="KW-0805">Transcription regulation</keyword>
<dbReference type="AlphaFoldDB" id="A0AAE1J886"/>
<accession>A0AAE1J886</accession>
<dbReference type="GO" id="GO:0003700">
    <property type="term" value="F:DNA-binding transcription factor activity"/>
    <property type="evidence" value="ECO:0007669"/>
    <property type="project" value="InterPro"/>
</dbReference>
<evidence type="ECO:0000256" key="2">
    <source>
        <dbReference type="ARBA" id="ARBA00023015"/>
    </source>
</evidence>
<dbReference type="GO" id="GO:0005516">
    <property type="term" value="F:calmodulin binding"/>
    <property type="evidence" value="ECO:0007669"/>
    <property type="project" value="UniProtKB-ARBA"/>
</dbReference>
<dbReference type="EMBL" id="JAWXYG010000008">
    <property type="protein sequence ID" value="KAK4265560.1"/>
    <property type="molecule type" value="Genomic_DNA"/>
</dbReference>
<comment type="subcellular location">
    <subcellularLocation>
        <location evidence="1">Nucleus</location>
    </subcellularLocation>
</comment>
<keyword evidence="4" id="KW-0804">Transcription</keyword>
<gene>
    <name evidence="8" type="ORF">QN277_026594</name>
</gene>
<dbReference type="PANTHER" id="PTHR31282">
    <property type="entry name" value="WRKY TRANSCRIPTION FACTOR 21-RELATED"/>
    <property type="match status" value="1"/>
</dbReference>
<dbReference type="Pfam" id="PF03106">
    <property type="entry name" value="WRKY"/>
    <property type="match status" value="1"/>
</dbReference>
<feature type="compositionally biased region" description="Low complexity" evidence="6">
    <location>
        <begin position="148"/>
        <end position="164"/>
    </location>
</feature>